<evidence type="ECO:0000313" key="2">
    <source>
        <dbReference type="EMBL" id="VTP04441.1"/>
    </source>
</evidence>
<reference evidence="2" key="1">
    <citation type="submission" date="2019-05" db="EMBL/GenBank/DDBJ databases">
        <authorList>
            <person name="Naeem R."/>
            <person name="Antony C."/>
            <person name="Guan Q."/>
        </authorList>
    </citation>
    <scope>NUCLEOTIDE SEQUENCE</scope>
    <source>
        <strain evidence="2">2</strain>
    </source>
</reference>
<dbReference type="AlphaFoldDB" id="A0A653F5K8"/>
<dbReference type="OrthoDB" id="8782062at2"/>
<dbReference type="GeneID" id="93497745"/>
<evidence type="ECO:0000256" key="1">
    <source>
        <dbReference type="SAM" id="MobiDB-lite"/>
    </source>
</evidence>
<dbReference type="EMBL" id="LR589200">
    <property type="protein sequence ID" value="VTP04441.1"/>
    <property type="molecule type" value="Genomic_DNA"/>
</dbReference>
<organism evidence="2">
    <name type="scientific">Mycobacterium riyadhense</name>
    <dbReference type="NCBI Taxonomy" id="486698"/>
    <lineage>
        <taxon>Bacteria</taxon>
        <taxon>Bacillati</taxon>
        <taxon>Actinomycetota</taxon>
        <taxon>Actinomycetes</taxon>
        <taxon>Mycobacteriales</taxon>
        <taxon>Mycobacteriaceae</taxon>
        <taxon>Mycobacterium</taxon>
    </lineage>
</organism>
<sequence>MRTGIRWHTGAIDEIAVARAAHLGTAKRSSSPGGRDGDPPRPHYPTAELAELLNTAGLTIGTRAPFDDARCLT</sequence>
<dbReference type="RefSeq" id="WP_085251484.1">
    <property type="nucleotide sequence ID" value="NZ_CAJMWI010000007.1"/>
</dbReference>
<proteinExistence type="predicted"/>
<accession>A0A653F5K8</accession>
<gene>
    <name evidence="2" type="ORF">BIN_B_05541</name>
</gene>
<name>A0A653F5K8_9MYCO</name>
<feature type="region of interest" description="Disordered" evidence="1">
    <location>
        <begin position="23"/>
        <end position="45"/>
    </location>
</feature>
<protein>
    <submittedName>
        <fullName evidence="2">Uncharacterized protein</fullName>
    </submittedName>
</protein>